<comment type="caution">
    <text evidence="1">The sequence shown here is derived from an EMBL/GenBank/DDBJ whole genome shotgun (WGS) entry which is preliminary data.</text>
</comment>
<dbReference type="AlphaFoldDB" id="A0A811L0E8"/>
<dbReference type="Proteomes" id="UP000783686">
    <property type="component" value="Unassembled WGS sequence"/>
</dbReference>
<sequence>MGNAPTVPSDSKVLARAKPGFNQFPEHWISGLYNEQHDGHKSRDLDVKYEHSSESEASQSAIIVQSVPVKNQSLTSQHPKISPKVPSVPRGQASAEQFKTGPEVPSVPSGKAVAGLSKANREVPPVPNRATAGLVVEECYDQPFAYEAAMCTPVIAPCVAPVPVAAPCVCGYGYGCDCGDVVVVEDRGPCCCLWIKCYIL</sequence>
<organism evidence="1 2">
    <name type="scientific">Bursaphelenchus okinawaensis</name>
    <dbReference type="NCBI Taxonomy" id="465554"/>
    <lineage>
        <taxon>Eukaryota</taxon>
        <taxon>Metazoa</taxon>
        <taxon>Ecdysozoa</taxon>
        <taxon>Nematoda</taxon>
        <taxon>Chromadorea</taxon>
        <taxon>Rhabditida</taxon>
        <taxon>Tylenchina</taxon>
        <taxon>Tylenchomorpha</taxon>
        <taxon>Aphelenchoidea</taxon>
        <taxon>Aphelenchoididae</taxon>
        <taxon>Bursaphelenchus</taxon>
    </lineage>
</organism>
<name>A0A811L0E8_9BILA</name>
<evidence type="ECO:0000313" key="2">
    <source>
        <dbReference type="Proteomes" id="UP000614601"/>
    </source>
</evidence>
<dbReference type="EMBL" id="CAJFDH010000004">
    <property type="protein sequence ID" value="CAD5221039.1"/>
    <property type="molecule type" value="Genomic_DNA"/>
</dbReference>
<keyword evidence="2" id="KW-1185">Reference proteome</keyword>
<proteinExistence type="predicted"/>
<protein>
    <submittedName>
        <fullName evidence="1">Uncharacterized protein</fullName>
    </submittedName>
</protein>
<evidence type="ECO:0000313" key="1">
    <source>
        <dbReference type="EMBL" id="CAD5221039.1"/>
    </source>
</evidence>
<dbReference type="Proteomes" id="UP000614601">
    <property type="component" value="Unassembled WGS sequence"/>
</dbReference>
<gene>
    <name evidence="1" type="ORF">BOKJ2_LOCUS9245</name>
</gene>
<dbReference type="EMBL" id="CAJFCW020000004">
    <property type="protein sequence ID" value="CAG9114486.1"/>
    <property type="molecule type" value="Genomic_DNA"/>
</dbReference>
<reference evidence="1" key="1">
    <citation type="submission" date="2020-09" db="EMBL/GenBank/DDBJ databases">
        <authorList>
            <person name="Kikuchi T."/>
        </authorList>
    </citation>
    <scope>NUCLEOTIDE SEQUENCE</scope>
    <source>
        <strain evidence="1">SH1</strain>
    </source>
</reference>
<accession>A0A811L0E8</accession>